<evidence type="ECO:0000313" key="3">
    <source>
        <dbReference type="Proteomes" id="UP000199598"/>
    </source>
</evidence>
<accession>A0A1I3Z253</accession>
<dbReference type="PANTHER" id="PTHR12126:SF11">
    <property type="entry name" value="NADH DEHYDROGENASE [UBIQUINONE] 1 ALPHA SUBCOMPLEX SUBUNIT 9, MITOCHONDRIAL"/>
    <property type="match status" value="1"/>
</dbReference>
<reference evidence="2 3" key="1">
    <citation type="submission" date="2016-10" db="EMBL/GenBank/DDBJ databases">
        <authorList>
            <person name="Varghese N."/>
            <person name="Submissions S."/>
        </authorList>
    </citation>
    <scope>NUCLEOTIDE SEQUENCE [LARGE SCALE GENOMIC DNA]</scope>
    <source>
        <strain evidence="2 3">DSM 16392</strain>
    </source>
</reference>
<dbReference type="SUPFAM" id="SSF51735">
    <property type="entry name" value="NAD(P)-binding Rossmann-fold domains"/>
    <property type="match status" value="1"/>
</dbReference>
<dbReference type="EMBL" id="FOSK01000004">
    <property type="protein sequence ID" value="SFK38067.1"/>
    <property type="molecule type" value="Genomic_DNA"/>
</dbReference>
<dbReference type="Gene3D" id="3.40.50.720">
    <property type="entry name" value="NAD(P)-binding Rossmann-like Domain"/>
    <property type="match status" value="1"/>
</dbReference>
<dbReference type="InterPro" id="IPR008030">
    <property type="entry name" value="NmrA-like"/>
</dbReference>
<organism evidence="2 3">
    <name type="scientific">Pseudovibrio ascidiaceicola</name>
    <dbReference type="NCBI Taxonomy" id="285279"/>
    <lineage>
        <taxon>Bacteria</taxon>
        <taxon>Pseudomonadati</taxon>
        <taxon>Pseudomonadota</taxon>
        <taxon>Alphaproteobacteria</taxon>
        <taxon>Hyphomicrobiales</taxon>
        <taxon>Stappiaceae</taxon>
        <taxon>Pseudovibrio</taxon>
    </lineage>
</organism>
<dbReference type="PANTHER" id="PTHR12126">
    <property type="entry name" value="NADH-UBIQUINONE OXIDOREDUCTASE 39 KDA SUBUNIT-RELATED"/>
    <property type="match status" value="1"/>
</dbReference>
<keyword evidence="3" id="KW-1185">Reference proteome</keyword>
<dbReference type="InterPro" id="IPR051207">
    <property type="entry name" value="ComplexI_NDUFA9_subunit"/>
</dbReference>
<proteinExistence type="predicted"/>
<protein>
    <submittedName>
        <fullName evidence="2">Uncharacterized conserved protein YbjT, contains NAD(P)-binding and DUF2867 domains</fullName>
    </submittedName>
</protein>
<sequence length="289" mass="32294">MKTVVIAGATGYLGSYLTSYYQREGWCVRALVRNEQVARTKGLEASEFFEGEVTQPNSLIGLMDDVDLVVSALGITRQKDGLSYNDVDFRANKNLLDLAIENSVPHFAYVHVLNASKLLNVKLVRAKQHFVEVLQSAPIKSTVISPSGYFSDIEEFWDMAKSGRVYMFGSGDFRINPIHGADLAAACFEIIEEGQVYAEVGGPVKYTHNELAEIAFKSLSKKTKITHLPNWVSVTLQRALETFTSVKTYGPIQFFLSAMRMDMIGKCYGKIRLEDHFAQLVQKEKQNTG</sequence>
<comment type="caution">
    <text evidence="2">The sequence shown here is derived from an EMBL/GenBank/DDBJ whole genome shotgun (WGS) entry which is preliminary data.</text>
</comment>
<dbReference type="RefSeq" id="WP_093519061.1">
    <property type="nucleotide sequence ID" value="NZ_FOSK01000004.1"/>
</dbReference>
<dbReference type="Proteomes" id="UP000199598">
    <property type="component" value="Unassembled WGS sequence"/>
</dbReference>
<dbReference type="InterPro" id="IPR036291">
    <property type="entry name" value="NAD(P)-bd_dom_sf"/>
</dbReference>
<name>A0A1I3Z253_9HYPH</name>
<dbReference type="CDD" id="cd05243">
    <property type="entry name" value="SDR_a5"/>
    <property type="match status" value="1"/>
</dbReference>
<gene>
    <name evidence="2" type="ORF">SAMN04488518_104370</name>
</gene>
<feature type="domain" description="NmrA-like" evidence="1">
    <location>
        <begin position="2"/>
        <end position="235"/>
    </location>
</feature>
<evidence type="ECO:0000313" key="2">
    <source>
        <dbReference type="EMBL" id="SFK38067.1"/>
    </source>
</evidence>
<dbReference type="Pfam" id="PF05368">
    <property type="entry name" value="NmrA"/>
    <property type="match status" value="1"/>
</dbReference>
<evidence type="ECO:0000259" key="1">
    <source>
        <dbReference type="Pfam" id="PF05368"/>
    </source>
</evidence>